<sequence>MKTSELSSLGSQFLHAIFVGKDYELALSLCDFPLTVILQDTAYQITDSDKFNEIFSGLNQKQPEQPELVSEQFLFKSTAMSALFIEADFPRASLSVTVHFVIGGNKIRSVHFLAKALENASKVKFLFSGEEADGGEAHSSDFPPYSDNGFQEQGSASDAETCSECPFECTDNSNNHELINKVKNLRLRSLNFLLKHNDLSKIQKSIPYSLNQIPLKLLKLKTALEHSGIFYWEYDPVKDEGNIDFFNNKEEIRYTHFTEMLCRFFNVTLRSQQKLLDLHKALLNGETEISADIQVYNKEGKEEWQKIRYSAIQADNSLLAIGTCENINEIKELKKLFSAATEQTGLYIWNYDFAAKTLTLENHPKSNFFQTTSFVNVPESLFKARLIHPGDREKCKNIFRKIETGDAVIREDLRIKDPVTDEYVWHQISFSIKTDKKGNPSSAIGTIYNIQEQKNLEEAYKQEFKLFDTKNEATILNCIYSFNEKKVIRMVSSIESLNHENLSLQELINNIAALCPDEDKKQLILKSADSKNLLKFYGEQKAEDAIIFPFKISGIDSIWTALKITLLKNPSTQENFAKITMEDITISHIKKAYSNKLSNHRYDFILRINYATGNYVYSFGSEVQKNLQNIALSGNYFYDYLIFANSMVVKEERPTYIETVKPQNILERLRLEGEFSFIYRTAANGGEIRYNRAHFFMLDENSHTFCERSIDITDNFKVEQEKDSMLHKSLQMANDAIKAKSQFLASMSHDIRTPMNAIIGMANIALEDIDNKEQIKESLDVIKSSSENLLAIINDILDVNRMESGKANLNNEPFVLSKACKEIANTFKGIVMQKEQEFKFEFSSIKNDAIIGDISNFKRILTNLLGNAVKFTPMHGSIIFKVFQEATNNPKTAHFKIQIQDTGIGISKEQMPKIFEAFQREENDTIKHIEGSGLGLAIVKALVEMQGGTISAESEKGKGTTFTLHLEYAIAEQQTIPEGHAAINFHTIDLSKKTILLVEDHPINSLVATKFLEKMGATVITAENGEIAVNKFLKSKKNEIDFIFMDVQMPVLNGYQATKAIRHSNHAQAKTIPIIAMTANAFHEDVQKSLDAGMNAHIAKPISIENISNTLKKLAIIK</sequence>
<gene>
    <name evidence="10" type="ORF">JBF11_08125</name>
</gene>
<dbReference type="SMART" id="SM00448">
    <property type="entry name" value="REC"/>
    <property type="match status" value="1"/>
</dbReference>
<evidence type="ECO:0000256" key="5">
    <source>
        <dbReference type="ARBA" id="ARBA00022777"/>
    </source>
</evidence>
<dbReference type="InterPro" id="IPR005467">
    <property type="entry name" value="His_kinase_dom"/>
</dbReference>
<dbReference type="Gene3D" id="3.30.565.10">
    <property type="entry name" value="Histidine kinase-like ATPase, C-terminal domain"/>
    <property type="match status" value="1"/>
</dbReference>
<dbReference type="CDD" id="cd17546">
    <property type="entry name" value="REC_hyHK_CKI1_RcsC-like"/>
    <property type="match status" value="1"/>
</dbReference>
<evidence type="ECO:0000256" key="7">
    <source>
        <dbReference type="SAM" id="MobiDB-lite"/>
    </source>
</evidence>
<dbReference type="Pfam" id="PF00512">
    <property type="entry name" value="HisKA"/>
    <property type="match status" value="1"/>
</dbReference>
<dbReference type="SMART" id="SM00387">
    <property type="entry name" value="HATPase_c"/>
    <property type="match status" value="1"/>
</dbReference>
<dbReference type="InterPro" id="IPR003594">
    <property type="entry name" value="HATPase_dom"/>
</dbReference>
<evidence type="ECO:0000313" key="11">
    <source>
        <dbReference type="Proteomes" id="UP001058120"/>
    </source>
</evidence>
<dbReference type="EMBL" id="CP065938">
    <property type="protein sequence ID" value="UWX05410.1"/>
    <property type="molecule type" value="Genomic_DNA"/>
</dbReference>
<feature type="domain" description="Histidine kinase" evidence="8">
    <location>
        <begin position="746"/>
        <end position="970"/>
    </location>
</feature>
<protein>
    <recommendedName>
        <fullName evidence="2">histidine kinase</fullName>
        <ecNumber evidence="2">2.7.13.3</ecNumber>
    </recommendedName>
</protein>
<dbReference type="Pfam" id="PF00072">
    <property type="entry name" value="Response_reg"/>
    <property type="match status" value="1"/>
</dbReference>
<keyword evidence="11" id="KW-1185">Reference proteome</keyword>
<dbReference type="Gene3D" id="3.40.50.2300">
    <property type="match status" value="1"/>
</dbReference>
<dbReference type="PROSITE" id="PS50110">
    <property type="entry name" value="RESPONSE_REGULATORY"/>
    <property type="match status" value="1"/>
</dbReference>
<evidence type="ECO:0000259" key="8">
    <source>
        <dbReference type="PROSITE" id="PS50109"/>
    </source>
</evidence>
<evidence type="ECO:0000256" key="1">
    <source>
        <dbReference type="ARBA" id="ARBA00000085"/>
    </source>
</evidence>
<dbReference type="InterPro" id="IPR003661">
    <property type="entry name" value="HisK_dim/P_dom"/>
</dbReference>
<dbReference type="Pfam" id="PF02518">
    <property type="entry name" value="HATPase_c"/>
    <property type="match status" value="1"/>
</dbReference>
<dbReference type="PANTHER" id="PTHR43047">
    <property type="entry name" value="TWO-COMPONENT HISTIDINE PROTEIN KINASE"/>
    <property type="match status" value="1"/>
</dbReference>
<dbReference type="SUPFAM" id="SSF47384">
    <property type="entry name" value="Homodimeric domain of signal transducing histidine kinase"/>
    <property type="match status" value="1"/>
</dbReference>
<dbReference type="InterPro" id="IPR004358">
    <property type="entry name" value="Sig_transdc_His_kin-like_C"/>
</dbReference>
<feature type="region of interest" description="Disordered" evidence="7">
    <location>
        <begin position="135"/>
        <end position="156"/>
    </location>
</feature>
<reference evidence="10" key="1">
    <citation type="submission" date="2020-12" db="EMBL/GenBank/DDBJ databases">
        <title>Taurinivorans muris gen. nov., sp. nov., fundamental and realized metabolic niche of a ubiquitous sulfidogenic bacterium in the murine intestine.</title>
        <authorList>
            <person name="Ye H."/>
            <person name="Hanson B.T."/>
            <person name="Loy A."/>
        </authorList>
    </citation>
    <scope>NUCLEOTIDE SEQUENCE</scope>
    <source>
        <strain evidence="10">LT0009</strain>
    </source>
</reference>
<name>A0ABY5Y056_9BACT</name>
<evidence type="ECO:0000256" key="4">
    <source>
        <dbReference type="ARBA" id="ARBA00022679"/>
    </source>
</evidence>
<feature type="domain" description="Response regulatory" evidence="9">
    <location>
        <begin position="994"/>
        <end position="1115"/>
    </location>
</feature>
<dbReference type="InterPro" id="IPR036097">
    <property type="entry name" value="HisK_dim/P_sf"/>
</dbReference>
<dbReference type="RefSeq" id="WP_334314989.1">
    <property type="nucleotide sequence ID" value="NZ_CP065938.1"/>
</dbReference>
<dbReference type="PRINTS" id="PR00344">
    <property type="entry name" value="BCTRLSENSOR"/>
</dbReference>
<evidence type="ECO:0000256" key="2">
    <source>
        <dbReference type="ARBA" id="ARBA00012438"/>
    </source>
</evidence>
<proteinExistence type="predicted"/>
<dbReference type="InterPro" id="IPR011006">
    <property type="entry name" value="CheY-like_superfamily"/>
</dbReference>
<evidence type="ECO:0000259" key="9">
    <source>
        <dbReference type="PROSITE" id="PS50110"/>
    </source>
</evidence>
<accession>A0ABY5Y056</accession>
<evidence type="ECO:0000313" key="10">
    <source>
        <dbReference type="EMBL" id="UWX05410.1"/>
    </source>
</evidence>
<evidence type="ECO:0000256" key="3">
    <source>
        <dbReference type="ARBA" id="ARBA00022553"/>
    </source>
</evidence>
<dbReference type="Proteomes" id="UP001058120">
    <property type="component" value="Chromosome"/>
</dbReference>
<comment type="catalytic activity">
    <reaction evidence="1">
        <text>ATP + protein L-histidine = ADP + protein N-phospho-L-histidine.</text>
        <dbReference type="EC" id="2.7.13.3"/>
    </reaction>
</comment>
<organism evidence="10 11">
    <name type="scientific">Taurinivorans muris</name>
    <dbReference type="NCBI Taxonomy" id="2787751"/>
    <lineage>
        <taxon>Bacteria</taxon>
        <taxon>Pseudomonadati</taxon>
        <taxon>Thermodesulfobacteriota</taxon>
        <taxon>Desulfovibrionia</taxon>
        <taxon>Desulfovibrionales</taxon>
        <taxon>Desulfovibrionaceae</taxon>
        <taxon>Taurinivorans</taxon>
    </lineage>
</organism>
<dbReference type="CDD" id="cd16922">
    <property type="entry name" value="HATPase_EvgS-ArcB-TorS-like"/>
    <property type="match status" value="1"/>
</dbReference>
<evidence type="ECO:0000256" key="6">
    <source>
        <dbReference type="PROSITE-ProRule" id="PRU00169"/>
    </source>
</evidence>
<dbReference type="PROSITE" id="PS50109">
    <property type="entry name" value="HIS_KIN"/>
    <property type="match status" value="1"/>
</dbReference>
<keyword evidence="5" id="KW-0418">Kinase</keyword>
<dbReference type="PANTHER" id="PTHR43047:SF72">
    <property type="entry name" value="OSMOSENSING HISTIDINE PROTEIN KINASE SLN1"/>
    <property type="match status" value="1"/>
</dbReference>
<dbReference type="SUPFAM" id="SSF55874">
    <property type="entry name" value="ATPase domain of HSP90 chaperone/DNA topoisomerase II/histidine kinase"/>
    <property type="match status" value="1"/>
</dbReference>
<dbReference type="CDD" id="cd00082">
    <property type="entry name" value="HisKA"/>
    <property type="match status" value="1"/>
</dbReference>
<keyword evidence="4" id="KW-0808">Transferase</keyword>
<dbReference type="InterPro" id="IPR036890">
    <property type="entry name" value="HATPase_C_sf"/>
</dbReference>
<dbReference type="Gene3D" id="3.30.450.20">
    <property type="entry name" value="PAS domain"/>
    <property type="match status" value="1"/>
</dbReference>
<dbReference type="SMART" id="SM00388">
    <property type="entry name" value="HisKA"/>
    <property type="match status" value="1"/>
</dbReference>
<dbReference type="SUPFAM" id="SSF52172">
    <property type="entry name" value="CheY-like"/>
    <property type="match status" value="1"/>
</dbReference>
<dbReference type="EC" id="2.7.13.3" evidence="2"/>
<feature type="modified residue" description="4-aspartylphosphate" evidence="6">
    <location>
        <position position="1046"/>
    </location>
</feature>
<dbReference type="InterPro" id="IPR001789">
    <property type="entry name" value="Sig_transdc_resp-reg_receiver"/>
</dbReference>
<keyword evidence="3 6" id="KW-0597">Phosphoprotein</keyword>
<dbReference type="Gene3D" id="1.10.287.130">
    <property type="match status" value="1"/>
</dbReference>